<sequence length="513" mass="56985">MLLHMSSLILLVLLVAQTEAQATTAPNEVRALNIIFEKWGISANQNHWNISGDPCSGAAIDDSIAIDADGYNPFIKCDCSYNKNTLCHIIEMRVYALEVDGMIPEELWSLNFLIKLDEGQNLLSGPLSPSVRNLRAVKYLSHSDQAWALIYYPGASKRAWHAFELVSPSIGPNNFSGPVPPELGNLSKLEHLYMGTNSFSGPLPSELGHLMKLKTLWAFDIELTGRIPDFIGNWSNLATLRFQGNSFEGPIPSSFSNLTSLKELRISDLSNGSSSLAFIRNMKSLTILELRNNKISGSIPYDINHYWSLQYLFLGNNRLTGTLPTYKSGKLLNINLVANNFTLEGNNRQARIAASSLGYYGLGLENGNHSVTLKFAEIADPDTTGRRSFGRRVFDIYIQGNRVEKDFDIKRVAGGVPRRAVQREYIAKISENYLEIHFFSKAGKELVCIPTDDFKPTVRPPSGPSPTTKKNLIVGIIVGVGVVSLLLLAVFFIVQRRRQQTNDDGKSIDLCYH</sequence>
<evidence type="ECO:0000313" key="1">
    <source>
        <dbReference type="EMBL" id="KAJ0080324.1"/>
    </source>
</evidence>
<comment type="caution">
    <text evidence="1">The sequence shown here is derived from an EMBL/GenBank/DDBJ whole genome shotgun (WGS) entry which is preliminary data.</text>
</comment>
<accession>A0ACC1A263</accession>
<dbReference type="EMBL" id="CM047909">
    <property type="protein sequence ID" value="KAJ0080324.1"/>
    <property type="molecule type" value="Genomic_DNA"/>
</dbReference>
<name>A0ACC1A263_9ROSI</name>
<protein>
    <submittedName>
        <fullName evidence="1">Uncharacterized protein</fullName>
    </submittedName>
</protein>
<proteinExistence type="predicted"/>
<gene>
    <name evidence="1" type="ORF">Patl1_24245</name>
</gene>
<reference evidence="2" key="1">
    <citation type="journal article" date="2023" name="G3 (Bethesda)">
        <title>Genome assembly and association tests identify interacting loci associated with vigor, precocity, and sex in interspecific pistachio rootstocks.</title>
        <authorList>
            <person name="Palmer W."/>
            <person name="Jacygrad E."/>
            <person name="Sagayaradj S."/>
            <person name="Cavanaugh K."/>
            <person name="Han R."/>
            <person name="Bertier L."/>
            <person name="Beede B."/>
            <person name="Kafkas S."/>
            <person name="Golino D."/>
            <person name="Preece J."/>
            <person name="Michelmore R."/>
        </authorList>
    </citation>
    <scope>NUCLEOTIDE SEQUENCE [LARGE SCALE GENOMIC DNA]</scope>
</reference>
<keyword evidence="2" id="KW-1185">Reference proteome</keyword>
<organism evidence="1 2">
    <name type="scientific">Pistacia atlantica</name>
    <dbReference type="NCBI Taxonomy" id="434234"/>
    <lineage>
        <taxon>Eukaryota</taxon>
        <taxon>Viridiplantae</taxon>
        <taxon>Streptophyta</taxon>
        <taxon>Embryophyta</taxon>
        <taxon>Tracheophyta</taxon>
        <taxon>Spermatophyta</taxon>
        <taxon>Magnoliopsida</taxon>
        <taxon>eudicotyledons</taxon>
        <taxon>Gunneridae</taxon>
        <taxon>Pentapetalae</taxon>
        <taxon>rosids</taxon>
        <taxon>malvids</taxon>
        <taxon>Sapindales</taxon>
        <taxon>Anacardiaceae</taxon>
        <taxon>Pistacia</taxon>
    </lineage>
</organism>
<evidence type="ECO:0000313" key="2">
    <source>
        <dbReference type="Proteomes" id="UP001164250"/>
    </source>
</evidence>
<dbReference type="Proteomes" id="UP001164250">
    <property type="component" value="Chromosome 13"/>
</dbReference>